<comment type="cofactor">
    <cofactor evidence="1">
        <name>Mg(2+)</name>
        <dbReference type="ChEBI" id="CHEBI:18420"/>
    </cofactor>
</comment>
<evidence type="ECO:0000256" key="10">
    <source>
        <dbReference type="ARBA" id="ARBA00048138"/>
    </source>
</evidence>
<dbReference type="NCBIfam" id="TIGR01488">
    <property type="entry name" value="HAD-SF-IB"/>
    <property type="match status" value="1"/>
</dbReference>
<dbReference type="PANTHER" id="PTHR43344">
    <property type="entry name" value="PHOSPHOSERINE PHOSPHATASE"/>
    <property type="match status" value="1"/>
</dbReference>
<proteinExistence type="inferred from homology"/>
<evidence type="ECO:0000256" key="9">
    <source>
        <dbReference type="ARBA" id="ARBA00023299"/>
    </source>
</evidence>
<evidence type="ECO:0000256" key="5">
    <source>
        <dbReference type="ARBA" id="ARBA00022605"/>
    </source>
</evidence>
<evidence type="ECO:0000256" key="6">
    <source>
        <dbReference type="ARBA" id="ARBA00022723"/>
    </source>
</evidence>
<evidence type="ECO:0000256" key="8">
    <source>
        <dbReference type="ARBA" id="ARBA00022842"/>
    </source>
</evidence>
<dbReference type="Proteomes" id="UP000095209">
    <property type="component" value="Unassembled WGS sequence"/>
</dbReference>
<dbReference type="OrthoDB" id="9806027at2"/>
<evidence type="ECO:0000313" key="12">
    <source>
        <dbReference type="EMBL" id="OEH92792.1"/>
    </source>
</evidence>
<dbReference type="InterPro" id="IPR023214">
    <property type="entry name" value="HAD_sf"/>
</dbReference>
<dbReference type="GO" id="GO:0036424">
    <property type="term" value="F:L-phosphoserine phosphatase activity"/>
    <property type="evidence" value="ECO:0007669"/>
    <property type="project" value="TreeGrafter"/>
</dbReference>
<comment type="caution">
    <text evidence="12">The sequence shown here is derived from an EMBL/GenBank/DDBJ whole genome shotgun (WGS) entry which is preliminary data.</text>
</comment>
<evidence type="ECO:0000256" key="3">
    <source>
        <dbReference type="ARBA" id="ARBA00009184"/>
    </source>
</evidence>
<dbReference type="SUPFAM" id="SSF56784">
    <property type="entry name" value="HAD-like"/>
    <property type="match status" value="1"/>
</dbReference>
<dbReference type="Gene3D" id="3.40.50.1000">
    <property type="entry name" value="HAD superfamily/HAD-like"/>
    <property type="match status" value="1"/>
</dbReference>
<comment type="catalytic activity">
    <reaction evidence="10">
        <text>O-phospho-L-serine + H2O = L-serine + phosphate</text>
        <dbReference type="Rhea" id="RHEA:21208"/>
        <dbReference type="ChEBI" id="CHEBI:15377"/>
        <dbReference type="ChEBI" id="CHEBI:33384"/>
        <dbReference type="ChEBI" id="CHEBI:43474"/>
        <dbReference type="ChEBI" id="CHEBI:57524"/>
        <dbReference type="EC" id="3.1.3.3"/>
    </reaction>
</comment>
<dbReference type="GO" id="GO:0005737">
    <property type="term" value="C:cytoplasm"/>
    <property type="evidence" value="ECO:0007669"/>
    <property type="project" value="TreeGrafter"/>
</dbReference>
<sequence length="231" mass="26464">MIRTGKIEKRVPITVKVSHGMEANRQLTTVKLVAFDLDGTLIRKESVCEIIAKQMGHLDLMKEFEKYRKDEEIKSARQELIKIYQAETRENILGMLKYAQLAPDLYEGIELLHKNSISTALISITFEFAVEWFAEQLGIEYFVGTSYDSKGDINHFWPKDKEIWLRKLTSQLNISLDEVAAVGDSFGDVHMLNAVRHPYYVGDIIPISLDNSYHYNDGSILEIAEHIVSIK</sequence>
<dbReference type="RefSeq" id="WP_069717234.1">
    <property type="nucleotide sequence ID" value="NZ_MJEH01000022.1"/>
</dbReference>
<evidence type="ECO:0000256" key="7">
    <source>
        <dbReference type="ARBA" id="ARBA00022801"/>
    </source>
</evidence>
<evidence type="ECO:0000256" key="11">
    <source>
        <dbReference type="ARBA" id="ARBA00048523"/>
    </source>
</evidence>
<dbReference type="InterPro" id="IPR036412">
    <property type="entry name" value="HAD-like_sf"/>
</dbReference>
<keyword evidence="13" id="KW-1185">Reference proteome</keyword>
<evidence type="ECO:0000313" key="13">
    <source>
        <dbReference type="Proteomes" id="UP000095209"/>
    </source>
</evidence>
<dbReference type="PANTHER" id="PTHR43344:SF2">
    <property type="entry name" value="PHOSPHOSERINE PHOSPHATASE"/>
    <property type="match status" value="1"/>
</dbReference>
<keyword evidence="9" id="KW-0718">Serine biosynthesis</keyword>
<keyword evidence="7" id="KW-0378">Hydrolase</keyword>
<dbReference type="EC" id="3.1.3.3" evidence="4"/>
<name>A0A1E5LFE4_9BACI</name>
<dbReference type="STRING" id="1305675.BFG57_02000"/>
<comment type="catalytic activity">
    <reaction evidence="11">
        <text>O-phospho-D-serine + H2O = D-serine + phosphate</text>
        <dbReference type="Rhea" id="RHEA:24873"/>
        <dbReference type="ChEBI" id="CHEBI:15377"/>
        <dbReference type="ChEBI" id="CHEBI:35247"/>
        <dbReference type="ChEBI" id="CHEBI:43474"/>
        <dbReference type="ChEBI" id="CHEBI:58680"/>
        <dbReference type="EC" id="3.1.3.3"/>
    </reaction>
</comment>
<dbReference type="EMBL" id="MJEH01000022">
    <property type="protein sequence ID" value="OEH92792.1"/>
    <property type="molecule type" value="Genomic_DNA"/>
</dbReference>
<protein>
    <recommendedName>
        <fullName evidence="4">phosphoserine phosphatase</fullName>
        <ecNumber evidence="4">3.1.3.3</ecNumber>
    </recommendedName>
</protein>
<dbReference type="GO" id="GO:0000287">
    <property type="term" value="F:magnesium ion binding"/>
    <property type="evidence" value="ECO:0007669"/>
    <property type="project" value="TreeGrafter"/>
</dbReference>
<evidence type="ECO:0000256" key="2">
    <source>
        <dbReference type="ARBA" id="ARBA00005135"/>
    </source>
</evidence>
<gene>
    <name evidence="12" type="ORF">BFG57_02000</name>
</gene>
<evidence type="ECO:0000256" key="4">
    <source>
        <dbReference type="ARBA" id="ARBA00012640"/>
    </source>
</evidence>
<evidence type="ECO:0000256" key="1">
    <source>
        <dbReference type="ARBA" id="ARBA00001946"/>
    </source>
</evidence>
<keyword evidence="8" id="KW-0460">Magnesium</keyword>
<organism evidence="12 13">
    <name type="scientific">Bacillus solimangrovi</name>
    <dbReference type="NCBI Taxonomy" id="1305675"/>
    <lineage>
        <taxon>Bacteria</taxon>
        <taxon>Bacillati</taxon>
        <taxon>Bacillota</taxon>
        <taxon>Bacilli</taxon>
        <taxon>Bacillales</taxon>
        <taxon>Bacillaceae</taxon>
        <taxon>Bacillus</taxon>
    </lineage>
</organism>
<dbReference type="AlphaFoldDB" id="A0A1E5LFE4"/>
<keyword evidence="6" id="KW-0479">Metal-binding</keyword>
<reference evidence="12 13" key="1">
    <citation type="submission" date="2016-08" db="EMBL/GenBank/DDBJ databases">
        <title>Genome of Bacillus solimangrovi GH2-4.</title>
        <authorList>
            <person name="Lim S."/>
            <person name="Kim B.-C."/>
        </authorList>
    </citation>
    <scope>NUCLEOTIDE SEQUENCE [LARGE SCALE GENOMIC DNA]</scope>
    <source>
        <strain evidence="12 13">GH2-4</strain>
    </source>
</reference>
<dbReference type="Pfam" id="PF12710">
    <property type="entry name" value="HAD"/>
    <property type="match status" value="1"/>
</dbReference>
<dbReference type="GO" id="GO:0006564">
    <property type="term" value="P:L-serine biosynthetic process"/>
    <property type="evidence" value="ECO:0007669"/>
    <property type="project" value="UniProtKB-KW"/>
</dbReference>
<accession>A0A1E5LFE4</accession>
<dbReference type="InterPro" id="IPR050582">
    <property type="entry name" value="HAD-like_SerB"/>
</dbReference>
<keyword evidence="5" id="KW-0028">Amino-acid biosynthesis</keyword>
<comment type="pathway">
    <text evidence="2">Amino-acid biosynthesis; L-serine biosynthesis; L-serine from 3-phospho-D-glycerate: step 3/3.</text>
</comment>
<comment type="similarity">
    <text evidence="3">Belongs to the HAD-like hydrolase superfamily. SerB family.</text>
</comment>